<feature type="chain" id="PRO_5046991373" evidence="1">
    <location>
        <begin position="26"/>
        <end position="287"/>
    </location>
</feature>
<dbReference type="Proteomes" id="UP001597297">
    <property type="component" value="Unassembled WGS sequence"/>
</dbReference>
<dbReference type="EMBL" id="JBHUJC010000020">
    <property type="protein sequence ID" value="MFD2276315.1"/>
    <property type="molecule type" value="Genomic_DNA"/>
</dbReference>
<name>A0ABW5E3T2_9BACT</name>
<proteinExistence type="predicted"/>
<evidence type="ECO:0000256" key="1">
    <source>
        <dbReference type="SAM" id="SignalP"/>
    </source>
</evidence>
<dbReference type="Pfam" id="PF11412">
    <property type="entry name" value="DsbD_N"/>
    <property type="match status" value="1"/>
</dbReference>
<evidence type="ECO:0000313" key="3">
    <source>
        <dbReference type="EMBL" id="MFD2276315.1"/>
    </source>
</evidence>
<feature type="domain" description="Thiol:disulfide interchange protein DsbD N-terminal" evidence="2">
    <location>
        <begin position="57"/>
        <end position="164"/>
    </location>
</feature>
<keyword evidence="1" id="KW-0732">Signal</keyword>
<protein>
    <submittedName>
        <fullName evidence="3">Protein-disulfide reductase DsbD domain-containing protein</fullName>
    </submittedName>
</protein>
<feature type="signal peptide" evidence="1">
    <location>
        <begin position="1"/>
        <end position="25"/>
    </location>
</feature>
<keyword evidence="4" id="KW-1185">Reference proteome</keyword>
<evidence type="ECO:0000259" key="2">
    <source>
        <dbReference type="Pfam" id="PF11412"/>
    </source>
</evidence>
<sequence>MIMPDVRKCIAIAIAALCLGTVVRASESCCGVSDGVSVLSNETLSIQFVCDHSEVVTGQSMRVGFRVRHREGFHTYWKQPGIVGYPMQFSILQPELEEAPEVDWDFPERVSMNGHPAHGFKRDVVHSFELHVPENFKSDVFSVEVDVAWMACSKNCFPQRHKFRLELPVGAKGVKSEWFEQLQTREVAELVAWEVSAMRKGDWYEVLLKPQGEKKELGGVYLYSEDGQLTSSFVQQVQQLENGSVRIRAEASEHVELAASLPCLLYAERGLGGEQYVRINPSLEVKE</sequence>
<accession>A0ABW5E3T2</accession>
<organism evidence="3 4">
    <name type="scientific">Rubritalea spongiae</name>
    <dbReference type="NCBI Taxonomy" id="430797"/>
    <lineage>
        <taxon>Bacteria</taxon>
        <taxon>Pseudomonadati</taxon>
        <taxon>Verrucomicrobiota</taxon>
        <taxon>Verrucomicrobiia</taxon>
        <taxon>Verrucomicrobiales</taxon>
        <taxon>Rubritaleaceae</taxon>
        <taxon>Rubritalea</taxon>
    </lineage>
</organism>
<gene>
    <name evidence="3" type="ORF">ACFSQZ_07535</name>
</gene>
<dbReference type="InterPro" id="IPR028250">
    <property type="entry name" value="DsbDN"/>
</dbReference>
<evidence type="ECO:0000313" key="4">
    <source>
        <dbReference type="Proteomes" id="UP001597297"/>
    </source>
</evidence>
<reference evidence="4" key="1">
    <citation type="journal article" date="2019" name="Int. J. Syst. Evol. Microbiol.">
        <title>The Global Catalogue of Microorganisms (GCM) 10K type strain sequencing project: providing services to taxonomists for standard genome sequencing and annotation.</title>
        <authorList>
            <consortium name="The Broad Institute Genomics Platform"/>
            <consortium name="The Broad Institute Genome Sequencing Center for Infectious Disease"/>
            <person name="Wu L."/>
            <person name="Ma J."/>
        </authorList>
    </citation>
    <scope>NUCLEOTIDE SEQUENCE [LARGE SCALE GENOMIC DNA]</scope>
    <source>
        <strain evidence="4">JCM 16545</strain>
    </source>
</reference>
<comment type="caution">
    <text evidence="3">The sequence shown here is derived from an EMBL/GenBank/DDBJ whole genome shotgun (WGS) entry which is preliminary data.</text>
</comment>